<evidence type="ECO:0000313" key="6">
    <source>
        <dbReference type="EMBL" id="GAA1825021.1"/>
    </source>
</evidence>
<keyword evidence="2" id="KW-0812">Transmembrane</keyword>
<accession>A0ABN2MG62</accession>
<comment type="caution">
    <text evidence="6">The sequence shown here is derived from an EMBL/GenBank/DDBJ whole genome shotgun (WGS) entry which is preliminary data.</text>
</comment>
<comment type="subcellular location">
    <subcellularLocation>
        <location evidence="1">Membrane</location>
    </subcellularLocation>
</comment>
<name>A0ABN2MG62_9MICO</name>
<evidence type="ECO:0000256" key="1">
    <source>
        <dbReference type="ARBA" id="ARBA00004370"/>
    </source>
</evidence>
<dbReference type="EMBL" id="BAAANK010000001">
    <property type="protein sequence ID" value="GAA1825021.1"/>
    <property type="molecule type" value="Genomic_DNA"/>
</dbReference>
<sequence length="187" mass="18541">MLWLLAGLGVLSGLMWGASALGLLHPLIVVSGSMQPGIRTGDLIVGVPRAIEAVTPGDVITLTSTQTRKLVTHRVVAIEPAASGFTVTMKGDANDASDAEAYAVPAGEGVPAPLFVVPGGGFVVETISRPPVAIPLLIALAALVGLAMLPPGRSENGDEADADAGAGSPTDVAAFVDRVSSASGGGA</sequence>
<dbReference type="EC" id="3.4.21.89" evidence="5"/>
<keyword evidence="3" id="KW-1133">Transmembrane helix</keyword>
<proteinExistence type="predicted"/>
<dbReference type="Proteomes" id="UP001501746">
    <property type="component" value="Unassembled WGS sequence"/>
</dbReference>
<dbReference type="InterPro" id="IPR019533">
    <property type="entry name" value="Peptidase_S26"/>
</dbReference>
<evidence type="ECO:0000256" key="4">
    <source>
        <dbReference type="ARBA" id="ARBA00023136"/>
    </source>
</evidence>
<dbReference type="NCBIfam" id="TIGR02228">
    <property type="entry name" value="sigpep_I_arch"/>
    <property type="match status" value="1"/>
</dbReference>
<keyword evidence="4" id="KW-0472">Membrane</keyword>
<dbReference type="InterPro" id="IPR001733">
    <property type="entry name" value="Peptidase_S26B"/>
</dbReference>
<reference evidence="6 7" key="1">
    <citation type="journal article" date="2019" name="Int. J. Syst. Evol. Microbiol.">
        <title>The Global Catalogue of Microorganisms (GCM) 10K type strain sequencing project: providing services to taxonomists for standard genome sequencing and annotation.</title>
        <authorList>
            <consortium name="The Broad Institute Genomics Platform"/>
            <consortium name="The Broad Institute Genome Sequencing Center for Infectious Disease"/>
            <person name="Wu L."/>
            <person name="Ma J."/>
        </authorList>
    </citation>
    <scope>NUCLEOTIDE SEQUENCE [LARGE SCALE GENOMIC DNA]</scope>
    <source>
        <strain evidence="6 7">JCM 14323</strain>
    </source>
</reference>
<keyword evidence="7" id="KW-1185">Reference proteome</keyword>
<dbReference type="SUPFAM" id="SSF51306">
    <property type="entry name" value="LexA/Signal peptidase"/>
    <property type="match status" value="1"/>
</dbReference>
<protein>
    <recommendedName>
        <fullName evidence="5">Signal peptidase I</fullName>
        <ecNumber evidence="5">3.4.21.89</ecNumber>
    </recommendedName>
</protein>
<dbReference type="InterPro" id="IPR036286">
    <property type="entry name" value="LexA/Signal_pep-like_sf"/>
</dbReference>
<organism evidence="6 7">
    <name type="scientific">Agromyces salentinus</name>
    <dbReference type="NCBI Taxonomy" id="269421"/>
    <lineage>
        <taxon>Bacteria</taxon>
        <taxon>Bacillati</taxon>
        <taxon>Actinomycetota</taxon>
        <taxon>Actinomycetes</taxon>
        <taxon>Micrococcales</taxon>
        <taxon>Microbacteriaceae</taxon>
        <taxon>Agromyces</taxon>
    </lineage>
</organism>
<evidence type="ECO:0000256" key="2">
    <source>
        <dbReference type="ARBA" id="ARBA00022692"/>
    </source>
</evidence>
<evidence type="ECO:0000313" key="7">
    <source>
        <dbReference type="Proteomes" id="UP001501746"/>
    </source>
</evidence>
<gene>
    <name evidence="6" type="ORF">GCM10009750_05010</name>
</gene>
<evidence type="ECO:0000256" key="3">
    <source>
        <dbReference type="ARBA" id="ARBA00022989"/>
    </source>
</evidence>
<evidence type="ECO:0000256" key="5">
    <source>
        <dbReference type="NCBIfam" id="TIGR02228"/>
    </source>
</evidence>
<dbReference type="CDD" id="cd06530">
    <property type="entry name" value="S26_SPase_I"/>
    <property type="match status" value="1"/>
</dbReference>